<dbReference type="Pfam" id="PF03022">
    <property type="entry name" value="MRJP"/>
    <property type="match status" value="1"/>
</dbReference>
<evidence type="ECO:0000256" key="3">
    <source>
        <dbReference type="ARBA" id="ARBA00022525"/>
    </source>
</evidence>
<dbReference type="SMART" id="SM00721">
    <property type="entry name" value="BAR"/>
    <property type="match status" value="1"/>
</dbReference>
<dbReference type="InterPro" id="IPR027267">
    <property type="entry name" value="AH/BAR_dom_sf"/>
</dbReference>
<organism evidence="6 7">
    <name type="scientific">Salinomyces thailandicus</name>
    <dbReference type="NCBI Taxonomy" id="706561"/>
    <lineage>
        <taxon>Eukaryota</taxon>
        <taxon>Fungi</taxon>
        <taxon>Dikarya</taxon>
        <taxon>Ascomycota</taxon>
        <taxon>Pezizomycotina</taxon>
        <taxon>Dothideomycetes</taxon>
        <taxon>Dothideomycetidae</taxon>
        <taxon>Mycosphaerellales</taxon>
        <taxon>Teratosphaeriaceae</taxon>
        <taxon>Salinomyces</taxon>
    </lineage>
</organism>
<keyword evidence="4" id="KW-0732">Signal</keyword>
<dbReference type="Gene3D" id="1.20.1270.60">
    <property type="entry name" value="Arfaptin homology (AH) domain/BAR domain"/>
    <property type="match status" value="1"/>
</dbReference>
<feature type="chain" id="PRO_5020211388" description="BAR domain-containing protein" evidence="4">
    <location>
        <begin position="19"/>
        <end position="764"/>
    </location>
</feature>
<gene>
    <name evidence="6" type="ORF">B0A50_08761</name>
</gene>
<evidence type="ECO:0000259" key="5">
    <source>
        <dbReference type="SMART" id="SM00721"/>
    </source>
</evidence>
<accession>A0A4U0TIR5</accession>
<comment type="similarity">
    <text evidence="2">Belongs to the major royal jelly protein family.</text>
</comment>
<reference evidence="6 7" key="1">
    <citation type="submission" date="2017-03" db="EMBL/GenBank/DDBJ databases">
        <title>Genomes of endolithic fungi from Antarctica.</title>
        <authorList>
            <person name="Coleine C."/>
            <person name="Masonjones S."/>
            <person name="Stajich J.E."/>
        </authorList>
    </citation>
    <scope>NUCLEOTIDE SEQUENCE [LARGE SCALE GENOMIC DNA]</scope>
    <source>
        <strain evidence="6 7">CCFEE 6315</strain>
    </source>
</reference>
<feature type="signal peptide" evidence="4">
    <location>
        <begin position="1"/>
        <end position="18"/>
    </location>
</feature>
<proteinExistence type="inferred from homology"/>
<comment type="subcellular location">
    <subcellularLocation>
        <location evidence="1">Secreted</location>
    </subcellularLocation>
</comment>
<dbReference type="GO" id="GO:0005737">
    <property type="term" value="C:cytoplasm"/>
    <property type="evidence" value="ECO:0007669"/>
    <property type="project" value="InterPro"/>
</dbReference>
<name>A0A4U0TIR5_9PEZI</name>
<evidence type="ECO:0000256" key="1">
    <source>
        <dbReference type="ARBA" id="ARBA00004613"/>
    </source>
</evidence>
<dbReference type="GO" id="GO:0005576">
    <property type="term" value="C:extracellular region"/>
    <property type="evidence" value="ECO:0007669"/>
    <property type="project" value="UniProtKB-SubCell"/>
</dbReference>
<evidence type="ECO:0000313" key="6">
    <source>
        <dbReference type="EMBL" id="TKA21693.1"/>
    </source>
</evidence>
<dbReference type="OrthoDB" id="7776143at2759"/>
<dbReference type="InterPro" id="IPR004148">
    <property type="entry name" value="BAR_dom"/>
</dbReference>
<sequence>MHVTIALTGLAIAATGLAQSVPTIQTGGLVQNGERYETRLRVDNGTYGPEIEEVHYYYDQWPIGIAVASDGRIFASYTRGDYDYTLGVVVNETAEEPYPSRVANLRPDQLNTTWHGIPFGVGTENYFISVQAVYVTSQTRNRPETLWVLDTGRPTIKNAQGDPIMPYAQPGGPKLCAISLSNNTVYQTFTFPVDVHYPDSYLNDLRFDLRANTTGTSGKGIAYLVDSSNEGRPGFIMVDLGTGQTWRRLTQDPSVLRGPNDVPSYQGHPFYLRQAGSPTQWQLEGLDGIQLSPDGLTMYYSPLSTNDLYSIPTRNLRERGRLAEIHAHANVSSHGQRGGNANGFEGDSNGLIYQLMPEHNAIYYFDPRDGQTHGFVRDPRMLWPDGASVAADGWIYMNINQLPYQPSWNNGVDLRTYPGAVLRSEAEAYAASTTADPSSDTPTLASQLPTMDMNKFTTSFQNFGKTVSSSVSPFAQRSQQWIREQTGNAGEKTELPHDYVELETRIDALKQTHQKLLAATSQYANEAYDYPPNIKESFQDLGKSISEKVGLLSKANSAAEAQAAFTAPPSANPQPKTFAHAIARSSLAGSQSLSMATPQGSTEPDPLAQALEKFAIAEEKAGEARLEQDEKIQTRFLAGWSTTLNTNLKTADKARTAVTNARLSLDAAKSRAAAGGRHEESYTADQRKAIEQAEDAFVEKVDEATSVMRNVLDTPEPLRNLAELARAQAEYHARAGEILEEVANSIGEIQTEQESSYRKAREGQ</sequence>
<dbReference type="Proteomes" id="UP000308549">
    <property type="component" value="Unassembled WGS sequence"/>
</dbReference>
<dbReference type="InterPro" id="IPR017996">
    <property type="entry name" value="MRJP/yellow-related"/>
</dbReference>
<feature type="domain" description="BAR" evidence="5">
    <location>
        <begin position="462"/>
        <end position="748"/>
    </location>
</feature>
<dbReference type="PANTHER" id="PTHR10009">
    <property type="entry name" value="PROTEIN YELLOW-RELATED"/>
    <property type="match status" value="1"/>
</dbReference>
<dbReference type="Gene3D" id="2.120.10.30">
    <property type="entry name" value="TolB, C-terminal domain"/>
    <property type="match status" value="1"/>
</dbReference>
<dbReference type="CDD" id="cd07600">
    <property type="entry name" value="BAR_Gvp36"/>
    <property type="match status" value="1"/>
</dbReference>
<keyword evidence="7" id="KW-1185">Reference proteome</keyword>
<evidence type="ECO:0000256" key="2">
    <source>
        <dbReference type="ARBA" id="ARBA00009127"/>
    </source>
</evidence>
<dbReference type="SUPFAM" id="SSF101898">
    <property type="entry name" value="NHL repeat"/>
    <property type="match status" value="1"/>
</dbReference>
<comment type="caution">
    <text evidence="6">The sequence shown here is derived from an EMBL/GenBank/DDBJ whole genome shotgun (WGS) entry which is preliminary data.</text>
</comment>
<protein>
    <recommendedName>
        <fullName evidence="5">BAR domain-containing protein</fullName>
    </recommendedName>
</protein>
<dbReference type="PANTHER" id="PTHR10009:SF18">
    <property type="entry name" value="PROTEIN YELLOW-LIKE PROTEIN"/>
    <property type="match status" value="1"/>
</dbReference>
<dbReference type="Pfam" id="PF10455">
    <property type="entry name" value="BAR_2"/>
    <property type="match status" value="1"/>
</dbReference>
<evidence type="ECO:0000313" key="7">
    <source>
        <dbReference type="Proteomes" id="UP000308549"/>
    </source>
</evidence>
<dbReference type="InterPro" id="IPR011042">
    <property type="entry name" value="6-blade_b-propeller_TolB-like"/>
</dbReference>
<evidence type="ECO:0000256" key="4">
    <source>
        <dbReference type="SAM" id="SignalP"/>
    </source>
</evidence>
<keyword evidence="3" id="KW-0964">Secreted</keyword>
<dbReference type="SUPFAM" id="SSF103657">
    <property type="entry name" value="BAR/IMD domain-like"/>
    <property type="match status" value="1"/>
</dbReference>
<dbReference type="AlphaFoldDB" id="A0A4U0TIR5"/>
<dbReference type="InterPro" id="IPR018859">
    <property type="entry name" value="BAR_dom-cont"/>
</dbReference>
<dbReference type="EMBL" id="NAJL01000109">
    <property type="protein sequence ID" value="TKA21693.1"/>
    <property type="molecule type" value="Genomic_DNA"/>
</dbReference>